<proteinExistence type="predicted"/>
<organism evidence="1">
    <name type="scientific">marine sediment metagenome</name>
    <dbReference type="NCBI Taxonomy" id="412755"/>
    <lineage>
        <taxon>unclassified sequences</taxon>
        <taxon>metagenomes</taxon>
        <taxon>ecological metagenomes</taxon>
    </lineage>
</organism>
<feature type="non-terminal residue" evidence="1">
    <location>
        <position position="1"/>
    </location>
</feature>
<dbReference type="EMBL" id="LAZR01061937">
    <property type="protein sequence ID" value="KKK62550.1"/>
    <property type="molecule type" value="Genomic_DNA"/>
</dbReference>
<comment type="caution">
    <text evidence="1">The sequence shown here is derived from an EMBL/GenBank/DDBJ whole genome shotgun (WGS) entry which is preliminary data.</text>
</comment>
<gene>
    <name evidence="1" type="ORF">LCGC14_3003190</name>
</gene>
<evidence type="ECO:0000313" key="1">
    <source>
        <dbReference type="EMBL" id="KKK62550.1"/>
    </source>
</evidence>
<reference evidence="1" key="1">
    <citation type="journal article" date="2015" name="Nature">
        <title>Complex archaea that bridge the gap between prokaryotes and eukaryotes.</title>
        <authorList>
            <person name="Spang A."/>
            <person name="Saw J.H."/>
            <person name="Jorgensen S.L."/>
            <person name="Zaremba-Niedzwiedzka K."/>
            <person name="Martijn J."/>
            <person name="Lind A.E."/>
            <person name="van Eijk R."/>
            <person name="Schleper C."/>
            <person name="Guy L."/>
            <person name="Ettema T.J."/>
        </authorList>
    </citation>
    <scope>NUCLEOTIDE SEQUENCE</scope>
</reference>
<sequence length="75" mass="8237">ITLYGETHASRASDFLFRVGNTNRFEWDESDVEFTVFGQMVMDDGGLPTDVAGVVISGSDPVAEDYVDGTIWCKV</sequence>
<name>A0A0F8XN05_9ZZZZ</name>
<dbReference type="AlphaFoldDB" id="A0A0F8XN05"/>
<accession>A0A0F8XN05</accession>
<protein>
    <submittedName>
        <fullName evidence="1">Uncharacterized protein</fullName>
    </submittedName>
</protein>